<feature type="compositionally biased region" description="Basic and acidic residues" evidence="1">
    <location>
        <begin position="66"/>
        <end position="77"/>
    </location>
</feature>
<feature type="region of interest" description="Disordered" evidence="1">
    <location>
        <begin position="66"/>
        <end position="95"/>
    </location>
</feature>
<reference evidence="2 3" key="1">
    <citation type="journal article" date="2022" name="Nat. Plants">
        <title>Genomes of leafy and leafless Platanthera orchids illuminate the evolution of mycoheterotrophy.</title>
        <authorList>
            <person name="Li M.H."/>
            <person name="Liu K.W."/>
            <person name="Li Z."/>
            <person name="Lu H.C."/>
            <person name="Ye Q.L."/>
            <person name="Zhang D."/>
            <person name="Wang J.Y."/>
            <person name="Li Y.F."/>
            <person name="Zhong Z.M."/>
            <person name="Liu X."/>
            <person name="Yu X."/>
            <person name="Liu D.K."/>
            <person name="Tu X.D."/>
            <person name="Liu B."/>
            <person name="Hao Y."/>
            <person name="Liao X.Y."/>
            <person name="Jiang Y.T."/>
            <person name="Sun W.H."/>
            <person name="Chen J."/>
            <person name="Chen Y.Q."/>
            <person name="Ai Y."/>
            <person name="Zhai J.W."/>
            <person name="Wu S.S."/>
            <person name="Zhou Z."/>
            <person name="Hsiao Y.Y."/>
            <person name="Wu W.L."/>
            <person name="Chen Y.Y."/>
            <person name="Lin Y.F."/>
            <person name="Hsu J.L."/>
            <person name="Li C.Y."/>
            <person name="Wang Z.W."/>
            <person name="Zhao X."/>
            <person name="Zhong W.Y."/>
            <person name="Ma X.K."/>
            <person name="Ma L."/>
            <person name="Huang J."/>
            <person name="Chen G.Z."/>
            <person name="Huang M.Z."/>
            <person name="Huang L."/>
            <person name="Peng D.H."/>
            <person name="Luo Y.B."/>
            <person name="Zou S.Q."/>
            <person name="Chen S.P."/>
            <person name="Lan S."/>
            <person name="Tsai W.C."/>
            <person name="Van de Peer Y."/>
            <person name="Liu Z.J."/>
        </authorList>
    </citation>
    <scope>NUCLEOTIDE SEQUENCE [LARGE SCALE GENOMIC DNA]</scope>
    <source>
        <strain evidence="2">Lor288</strain>
    </source>
</reference>
<organism evidence="2 3">
    <name type="scientific">Platanthera guangdongensis</name>
    <dbReference type="NCBI Taxonomy" id="2320717"/>
    <lineage>
        <taxon>Eukaryota</taxon>
        <taxon>Viridiplantae</taxon>
        <taxon>Streptophyta</taxon>
        <taxon>Embryophyta</taxon>
        <taxon>Tracheophyta</taxon>
        <taxon>Spermatophyta</taxon>
        <taxon>Magnoliopsida</taxon>
        <taxon>Liliopsida</taxon>
        <taxon>Asparagales</taxon>
        <taxon>Orchidaceae</taxon>
        <taxon>Orchidoideae</taxon>
        <taxon>Orchideae</taxon>
        <taxon>Orchidinae</taxon>
        <taxon>Platanthera</taxon>
    </lineage>
</organism>
<dbReference type="EMBL" id="JBBWWR010000011">
    <property type="protein sequence ID" value="KAK8959942.1"/>
    <property type="molecule type" value="Genomic_DNA"/>
</dbReference>
<name>A0ABR2M703_9ASPA</name>
<evidence type="ECO:0000313" key="2">
    <source>
        <dbReference type="EMBL" id="KAK8959942.1"/>
    </source>
</evidence>
<sequence length="95" mass="10071">MGRVQPEVGFETGGLGSFAKVCGSKTPLSAPTGKLCFKVALLHPASGTESVIFKVAVDDDQVARDQVDAAQHKDARRPSTATRDLGGYNLRSRRA</sequence>
<evidence type="ECO:0000256" key="1">
    <source>
        <dbReference type="SAM" id="MobiDB-lite"/>
    </source>
</evidence>
<dbReference type="Proteomes" id="UP001412067">
    <property type="component" value="Unassembled WGS sequence"/>
</dbReference>
<proteinExistence type="predicted"/>
<protein>
    <submittedName>
        <fullName evidence="2">Uncharacterized protein</fullName>
    </submittedName>
</protein>
<gene>
    <name evidence="2" type="ORF">KSP40_PGU001788</name>
</gene>
<comment type="caution">
    <text evidence="2">The sequence shown here is derived from an EMBL/GenBank/DDBJ whole genome shotgun (WGS) entry which is preliminary data.</text>
</comment>
<keyword evidence="3" id="KW-1185">Reference proteome</keyword>
<accession>A0ABR2M703</accession>
<evidence type="ECO:0000313" key="3">
    <source>
        <dbReference type="Proteomes" id="UP001412067"/>
    </source>
</evidence>